<evidence type="ECO:0000313" key="2">
    <source>
        <dbReference type="Proteomes" id="UP000018620"/>
    </source>
</evidence>
<organism evidence="1 2">
    <name type="scientific">Escherichia phage 4MG</name>
    <dbReference type="NCBI Taxonomy" id="1391428"/>
    <lineage>
        <taxon>Viruses</taxon>
        <taxon>Duplodnaviria</taxon>
        <taxon>Heunggongvirae</taxon>
        <taxon>Uroviricota</taxon>
        <taxon>Caudoviricetes</taxon>
        <taxon>Vequintavirinae</taxon>
        <taxon>Seunavirus</taxon>
        <taxon>Seunavirus 4MG</taxon>
    </lineage>
</organism>
<protein>
    <submittedName>
        <fullName evidence="1">Hyphothetical protein</fullName>
    </submittedName>
</protein>
<reference evidence="1 2" key="1">
    <citation type="journal article" date="2014" name="Arch. Virol.">
        <title>Complete genome sequence of enterobacteria phage 4MG, a new member of the subgroup "PVP-SE1-like phage" of the "rV5-like viruses".</title>
        <authorList>
            <person name="Kim M."/>
            <person name="Heu S."/>
            <person name="Ryu S."/>
        </authorList>
    </citation>
    <scope>NUCLEOTIDE SEQUENCE [LARGE SCALE GENOMIC DNA]</scope>
</reference>
<dbReference type="Proteomes" id="UP000018620">
    <property type="component" value="Segment"/>
</dbReference>
<gene>
    <name evidence="1" type="ORF">4MG_265</name>
</gene>
<keyword evidence="2" id="KW-1185">Reference proteome</keyword>
<evidence type="ECO:0000313" key="1">
    <source>
        <dbReference type="EMBL" id="AGZ17739.1"/>
    </source>
</evidence>
<dbReference type="OrthoDB" id="25129at10239"/>
<accession>V5KSG9</accession>
<dbReference type="KEGG" id="vg:17776515"/>
<proteinExistence type="predicted"/>
<dbReference type="EMBL" id="KF550303">
    <property type="protein sequence ID" value="AGZ17739.1"/>
    <property type="molecule type" value="Genomic_DNA"/>
</dbReference>
<name>V5KSG9_9CAUD</name>
<sequence>MTMSKSLGQTTPAQPTEIGGKRFAGILRDVEPFFGFGTHKEVRCIYGILGRDHKNRGFDGGPVRTSVVQDLIVHEGDIYAITMNSAYLLESVQLQHFIASDIWRDDIAKLIALAMIGQAAKNEESKID</sequence>
<dbReference type="RefSeq" id="YP_008857481.1">
    <property type="nucleotide sequence ID" value="NC_022968.1"/>
</dbReference>